<keyword evidence="5" id="KW-1185">Reference proteome</keyword>
<evidence type="ECO:0000259" key="2">
    <source>
        <dbReference type="PROSITE" id="PS50222"/>
    </source>
</evidence>
<dbReference type="EMBL" id="JASSZA010000325">
    <property type="protein sequence ID" value="KAK2081342.1"/>
    <property type="molecule type" value="Genomic_DNA"/>
</dbReference>
<dbReference type="PANTHER" id="PTHR14095:SF1">
    <property type="entry name" value="SERINE_THREONINE-PROTEIN PHOSPHATASE 2A REGULATORY SUBUNIT B'' SUBUNIT BETA"/>
    <property type="match status" value="1"/>
</dbReference>
<dbReference type="InterPro" id="IPR018247">
    <property type="entry name" value="EF_Hand_1_Ca_BS"/>
</dbReference>
<name>A0ABQ9T9D1_SAGOE</name>
<evidence type="ECO:0000313" key="3">
    <source>
        <dbReference type="EMBL" id="KAK2081342.1"/>
    </source>
</evidence>
<dbReference type="EMBL" id="JASSZA010000032">
    <property type="protein sequence ID" value="KAK2082491.1"/>
    <property type="molecule type" value="Genomic_DNA"/>
</dbReference>
<dbReference type="PROSITE" id="PS00018">
    <property type="entry name" value="EF_HAND_1"/>
    <property type="match status" value="1"/>
</dbReference>
<organism evidence="3 5">
    <name type="scientific">Saguinus oedipus</name>
    <name type="common">Cotton-top tamarin</name>
    <name type="synonym">Oedipomidas oedipus</name>
    <dbReference type="NCBI Taxonomy" id="9490"/>
    <lineage>
        <taxon>Eukaryota</taxon>
        <taxon>Metazoa</taxon>
        <taxon>Chordata</taxon>
        <taxon>Craniata</taxon>
        <taxon>Vertebrata</taxon>
        <taxon>Euteleostomi</taxon>
        <taxon>Mammalia</taxon>
        <taxon>Eutheria</taxon>
        <taxon>Euarchontoglires</taxon>
        <taxon>Primates</taxon>
        <taxon>Haplorrhini</taxon>
        <taxon>Platyrrhini</taxon>
        <taxon>Cebidae</taxon>
        <taxon>Callitrichinae</taxon>
        <taxon>Saguinus</taxon>
    </lineage>
</organism>
<accession>A0ABQ9T9D1</accession>
<protein>
    <submittedName>
        <fullName evidence="3">Serine/threonine-protein phosphatase 2A regulatory subunit B'' subunit beta</fullName>
    </submittedName>
</protein>
<gene>
    <name evidence="3" type="primary">PPP2R3B_2</name>
    <name evidence="4" type="synonym">PPP2R3B_1</name>
    <name evidence="4" type="ORF">P7K49_040477</name>
    <name evidence="3" type="ORF">P7K49_040619</name>
</gene>
<dbReference type="Proteomes" id="UP001266305">
    <property type="component" value="Unassembled WGS sequence"/>
</dbReference>
<feature type="compositionally biased region" description="Gly residues" evidence="1">
    <location>
        <begin position="58"/>
        <end position="77"/>
    </location>
</feature>
<evidence type="ECO:0000313" key="5">
    <source>
        <dbReference type="Proteomes" id="UP001266305"/>
    </source>
</evidence>
<dbReference type="PANTHER" id="PTHR14095">
    <property type="entry name" value="PHOSPHATASE 2A REGULATORY SUBUNIT-RELATED"/>
    <property type="match status" value="1"/>
</dbReference>
<dbReference type="PROSITE" id="PS50222">
    <property type="entry name" value="EF_HAND_2"/>
    <property type="match status" value="1"/>
</dbReference>
<dbReference type="InterPro" id="IPR002048">
    <property type="entry name" value="EF_hand_dom"/>
</dbReference>
<feature type="domain" description="EF-hand" evidence="2">
    <location>
        <begin position="1"/>
        <end position="24"/>
    </location>
</feature>
<comment type="caution">
    <text evidence="3">The sequence shown here is derived from an EMBL/GenBank/DDBJ whole genome shotgun (WGS) entry which is preliminary data.</text>
</comment>
<feature type="region of interest" description="Disordered" evidence="1">
    <location>
        <begin position="50"/>
        <end position="77"/>
    </location>
</feature>
<reference evidence="3 5" key="1">
    <citation type="submission" date="2023-05" db="EMBL/GenBank/DDBJ databases">
        <title>B98-5 Cell Line De Novo Hybrid Assembly: An Optical Mapping Approach.</title>
        <authorList>
            <person name="Kananen K."/>
            <person name="Auerbach J.A."/>
            <person name="Kautto E."/>
            <person name="Blachly J.S."/>
        </authorList>
    </citation>
    <scope>NUCLEOTIDE SEQUENCE [LARGE SCALE GENOMIC DNA]</scope>
    <source>
        <strain evidence="3">B95-8</strain>
        <tissue evidence="3">Cell line</tissue>
    </source>
</reference>
<sequence>MDLDGDGALSMFELEYFYEEQCRRLDSMAIEALPFQDCLCQMLDLVKPRTEGDARQGTGQGEGGWGEGGTAQGEGDG</sequence>
<evidence type="ECO:0000313" key="4">
    <source>
        <dbReference type="EMBL" id="KAK2082491.1"/>
    </source>
</evidence>
<dbReference type="Gene3D" id="1.10.238.10">
    <property type="entry name" value="EF-hand"/>
    <property type="match status" value="1"/>
</dbReference>
<proteinExistence type="predicted"/>
<evidence type="ECO:0000256" key="1">
    <source>
        <dbReference type="SAM" id="MobiDB-lite"/>
    </source>
</evidence>